<dbReference type="AlphaFoldDB" id="A0AAD3E269"/>
<dbReference type="InterPro" id="IPR044998">
    <property type="entry name" value="Timeless"/>
</dbReference>
<accession>A0AAD3E269</accession>
<name>A0AAD3E269_9CHLO</name>
<dbReference type="PANTHER" id="PTHR22940:SF4">
    <property type="entry name" value="PROTEIN TIMELESS HOMOLOG"/>
    <property type="match status" value="1"/>
</dbReference>
<sequence>AGVGVGRLERPDLLRFMQVAAFFTRYCRIKQEAQAAKQGGKQPPAAAGAAAAAAAEGGKAATANGGSTAANEAGAAGSGGAGAAAAEAGSPFVGISMTMGWDTFHLVCKLWVEQADTSMRMRDWELQAVSMRLLCEMLAVLAGAHRLGSREDRQAADRLQRRLLHDDL</sequence>
<organism evidence="2 3">
    <name type="scientific">Astrephomene gubernaculifera</name>
    <dbReference type="NCBI Taxonomy" id="47775"/>
    <lineage>
        <taxon>Eukaryota</taxon>
        <taxon>Viridiplantae</taxon>
        <taxon>Chlorophyta</taxon>
        <taxon>core chlorophytes</taxon>
        <taxon>Chlorophyceae</taxon>
        <taxon>CS clade</taxon>
        <taxon>Chlamydomonadales</taxon>
        <taxon>Astrephomenaceae</taxon>
        <taxon>Astrephomene</taxon>
    </lineage>
</organism>
<feature type="compositionally biased region" description="Low complexity" evidence="1">
    <location>
        <begin position="61"/>
        <end position="75"/>
    </location>
</feature>
<evidence type="ECO:0000313" key="2">
    <source>
        <dbReference type="EMBL" id="GFR50963.1"/>
    </source>
</evidence>
<dbReference type="EMBL" id="BMAR01000043">
    <property type="protein sequence ID" value="GFR50963.1"/>
    <property type="molecule type" value="Genomic_DNA"/>
</dbReference>
<reference evidence="2 3" key="1">
    <citation type="journal article" date="2021" name="Sci. Rep.">
        <title>Genome sequencing of the multicellular alga Astrephomene provides insights into convergent evolution of germ-soma differentiation.</title>
        <authorList>
            <person name="Yamashita S."/>
            <person name="Yamamoto K."/>
            <person name="Matsuzaki R."/>
            <person name="Suzuki S."/>
            <person name="Yamaguchi H."/>
            <person name="Hirooka S."/>
            <person name="Minakuchi Y."/>
            <person name="Miyagishima S."/>
            <person name="Kawachi M."/>
            <person name="Toyoda A."/>
            <person name="Nozaki H."/>
        </authorList>
    </citation>
    <scope>NUCLEOTIDE SEQUENCE [LARGE SCALE GENOMIC DNA]</scope>
    <source>
        <strain evidence="2 3">NIES-4017</strain>
    </source>
</reference>
<dbReference type="PANTHER" id="PTHR22940">
    <property type="entry name" value="TIMEOUT/TIMELESS-2"/>
    <property type="match status" value="1"/>
</dbReference>
<evidence type="ECO:0000256" key="1">
    <source>
        <dbReference type="SAM" id="MobiDB-lite"/>
    </source>
</evidence>
<dbReference type="GO" id="GO:0000076">
    <property type="term" value="P:DNA replication checkpoint signaling"/>
    <property type="evidence" value="ECO:0007669"/>
    <property type="project" value="TreeGrafter"/>
</dbReference>
<dbReference type="GO" id="GO:0003677">
    <property type="term" value="F:DNA binding"/>
    <property type="evidence" value="ECO:0007669"/>
    <property type="project" value="TreeGrafter"/>
</dbReference>
<feature type="non-terminal residue" evidence="2">
    <location>
        <position position="1"/>
    </location>
</feature>
<protein>
    <submittedName>
        <fullName evidence="2">Uncharacterized protein</fullName>
    </submittedName>
</protein>
<feature type="region of interest" description="Disordered" evidence="1">
    <location>
        <begin position="61"/>
        <end position="80"/>
    </location>
</feature>
<evidence type="ECO:0000313" key="3">
    <source>
        <dbReference type="Proteomes" id="UP001054857"/>
    </source>
</evidence>
<dbReference type="GO" id="GO:0031298">
    <property type="term" value="C:replication fork protection complex"/>
    <property type="evidence" value="ECO:0007669"/>
    <property type="project" value="TreeGrafter"/>
</dbReference>
<comment type="caution">
    <text evidence="2">The sequence shown here is derived from an EMBL/GenBank/DDBJ whole genome shotgun (WGS) entry which is preliminary data.</text>
</comment>
<keyword evidence="3" id="KW-1185">Reference proteome</keyword>
<dbReference type="GO" id="GO:0043111">
    <property type="term" value="P:replication fork arrest"/>
    <property type="evidence" value="ECO:0007669"/>
    <property type="project" value="TreeGrafter"/>
</dbReference>
<feature type="non-terminal residue" evidence="2">
    <location>
        <position position="168"/>
    </location>
</feature>
<dbReference type="Proteomes" id="UP001054857">
    <property type="component" value="Unassembled WGS sequence"/>
</dbReference>
<gene>
    <name evidence="2" type="ORF">Agub_g13283</name>
</gene>
<dbReference type="GO" id="GO:0006281">
    <property type="term" value="P:DNA repair"/>
    <property type="evidence" value="ECO:0007669"/>
    <property type="project" value="TreeGrafter"/>
</dbReference>
<proteinExistence type="predicted"/>